<evidence type="ECO:0000313" key="2">
    <source>
        <dbReference type="EMBL" id="XBX76049.1"/>
    </source>
</evidence>
<dbReference type="EMBL" id="CP158367">
    <property type="protein sequence ID" value="XBX76049.1"/>
    <property type="molecule type" value="Genomic_DNA"/>
</dbReference>
<gene>
    <name evidence="2" type="ORF">PRVXT_001224</name>
</gene>
<dbReference type="PROSITE" id="PS51186">
    <property type="entry name" value="GNAT"/>
    <property type="match status" value="1"/>
</dbReference>
<proteinExistence type="predicted"/>
<reference evidence="2" key="1">
    <citation type="journal article" date="2013" name="Extremophiles">
        <title>Proteinivorax tanatarense gen. nov., sp. nov., an anaerobic, haloalkaliphilic, proteolytic bacterium isolated from a decaying algal bloom, and proposal of Proteinivoraceae fam. nov.</title>
        <authorList>
            <person name="Kevbrin V."/>
            <person name="Boltyanskaya Y."/>
            <person name="Zhilina T."/>
            <person name="Kolganova T."/>
            <person name="Lavrentjeva E."/>
            <person name="Kuznetsov B."/>
        </authorList>
    </citation>
    <scope>NUCLEOTIDE SEQUENCE</scope>
    <source>
        <strain evidence="2">Z-910T</strain>
    </source>
</reference>
<name>A0AAU7VQQ5_9FIRM</name>
<dbReference type="Gene3D" id="3.40.630.30">
    <property type="match status" value="1"/>
</dbReference>
<evidence type="ECO:0000259" key="1">
    <source>
        <dbReference type="PROSITE" id="PS51186"/>
    </source>
</evidence>
<organism evidence="2">
    <name type="scientific">Proteinivorax tanatarense</name>
    <dbReference type="NCBI Taxonomy" id="1260629"/>
    <lineage>
        <taxon>Bacteria</taxon>
        <taxon>Bacillati</taxon>
        <taxon>Bacillota</taxon>
        <taxon>Clostridia</taxon>
        <taxon>Eubacteriales</taxon>
        <taxon>Proteinivoracaceae</taxon>
        <taxon>Proteinivorax</taxon>
    </lineage>
</organism>
<dbReference type="InterPro" id="IPR000182">
    <property type="entry name" value="GNAT_dom"/>
</dbReference>
<dbReference type="InterPro" id="IPR016181">
    <property type="entry name" value="Acyl_CoA_acyltransferase"/>
</dbReference>
<sequence>MAILIKAINSCEPINDMVIEKMAMVYCYEEPGQIESVKEYWSNWLTGENEGDKLTVVAEDIKEQCLAGVVRFWKTPHCGNKWLIEGLEVIKPKRKSGLGKSMVEYGLNFLKSKGVDKISANISSKNVASIKLHESLGFKKISSGAINSYGDFRPYMDEYQLVLASLWDNEVS</sequence>
<protein>
    <submittedName>
        <fullName evidence="2">GNAT family N-acetyltransferase</fullName>
    </submittedName>
</protein>
<dbReference type="AlphaFoldDB" id="A0AAU7VQQ5"/>
<dbReference type="Pfam" id="PF00583">
    <property type="entry name" value="Acetyltransf_1"/>
    <property type="match status" value="1"/>
</dbReference>
<dbReference type="GO" id="GO:0016747">
    <property type="term" value="F:acyltransferase activity, transferring groups other than amino-acyl groups"/>
    <property type="evidence" value="ECO:0007669"/>
    <property type="project" value="InterPro"/>
</dbReference>
<reference evidence="2" key="2">
    <citation type="submission" date="2024-06" db="EMBL/GenBank/DDBJ databases">
        <authorList>
            <person name="Petrova K.O."/>
            <person name="Toshchakov S.V."/>
            <person name="Boltjanskaja Y.V."/>
            <person name="Kevbrin V."/>
        </authorList>
    </citation>
    <scope>NUCLEOTIDE SEQUENCE</scope>
    <source>
        <strain evidence="2">Z-910T</strain>
    </source>
</reference>
<accession>A0AAU7VQQ5</accession>
<dbReference type="RefSeq" id="WP_350344784.1">
    <property type="nucleotide sequence ID" value="NZ_CP158367.1"/>
</dbReference>
<dbReference type="SUPFAM" id="SSF55729">
    <property type="entry name" value="Acyl-CoA N-acyltransferases (Nat)"/>
    <property type="match status" value="1"/>
</dbReference>
<feature type="domain" description="N-acetyltransferase" evidence="1">
    <location>
        <begin position="12"/>
        <end position="168"/>
    </location>
</feature>